<dbReference type="PANTHER" id="PTHR36365">
    <property type="entry name" value="OS05G0500400 PROTEIN"/>
    <property type="match status" value="1"/>
</dbReference>
<keyword evidence="10" id="KW-1185">Reference proteome</keyword>
<dbReference type="GO" id="GO:0000976">
    <property type="term" value="F:transcription cis-regulatory region binding"/>
    <property type="evidence" value="ECO:0007669"/>
    <property type="project" value="UniProtKB-ARBA"/>
</dbReference>
<dbReference type="SUPFAM" id="SSF47459">
    <property type="entry name" value="HLH, helix-loop-helix DNA-binding domain"/>
    <property type="match status" value="1"/>
</dbReference>
<dbReference type="GO" id="GO:0046983">
    <property type="term" value="F:protein dimerization activity"/>
    <property type="evidence" value="ECO:0007669"/>
    <property type="project" value="InterPro"/>
</dbReference>
<keyword evidence="3" id="KW-0238">DNA-binding</keyword>
<dbReference type="GO" id="GO:0005634">
    <property type="term" value="C:nucleus"/>
    <property type="evidence" value="ECO:0007669"/>
    <property type="project" value="UniProtKB-SubCell"/>
</dbReference>
<evidence type="ECO:0000313" key="9">
    <source>
        <dbReference type="EMBL" id="CAI0380160.1"/>
    </source>
</evidence>
<evidence type="ECO:0000256" key="6">
    <source>
        <dbReference type="SAM" id="Coils"/>
    </source>
</evidence>
<evidence type="ECO:0000313" key="10">
    <source>
        <dbReference type="Proteomes" id="UP001154282"/>
    </source>
</evidence>
<feature type="domain" description="BHLH" evidence="8">
    <location>
        <begin position="77"/>
        <end position="128"/>
    </location>
</feature>
<evidence type="ECO:0000256" key="5">
    <source>
        <dbReference type="ARBA" id="ARBA00023242"/>
    </source>
</evidence>
<proteinExistence type="predicted"/>
<keyword evidence="5" id="KW-0539">Nucleus</keyword>
<dbReference type="EMBL" id="CAMGYJ010000002">
    <property type="protein sequence ID" value="CAI0380160.1"/>
    <property type="molecule type" value="Genomic_DNA"/>
</dbReference>
<feature type="region of interest" description="Disordered" evidence="7">
    <location>
        <begin position="39"/>
        <end position="87"/>
    </location>
</feature>
<dbReference type="InterPro" id="IPR057075">
    <property type="entry name" value="bHLH_IRO3"/>
</dbReference>
<comment type="subcellular location">
    <subcellularLocation>
        <location evidence="1">Nucleus</location>
    </subcellularLocation>
</comment>
<evidence type="ECO:0000256" key="1">
    <source>
        <dbReference type="ARBA" id="ARBA00004123"/>
    </source>
</evidence>
<keyword evidence="4" id="KW-0804">Transcription</keyword>
<organism evidence="9 10">
    <name type="scientific">Linum tenue</name>
    <dbReference type="NCBI Taxonomy" id="586396"/>
    <lineage>
        <taxon>Eukaryota</taxon>
        <taxon>Viridiplantae</taxon>
        <taxon>Streptophyta</taxon>
        <taxon>Embryophyta</taxon>
        <taxon>Tracheophyta</taxon>
        <taxon>Spermatophyta</taxon>
        <taxon>Magnoliopsida</taxon>
        <taxon>eudicotyledons</taxon>
        <taxon>Gunneridae</taxon>
        <taxon>Pentapetalae</taxon>
        <taxon>rosids</taxon>
        <taxon>fabids</taxon>
        <taxon>Malpighiales</taxon>
        <taxon>Linaceae</taxon>
        <taxon>Linum</taxon>
    </lineage>
</organism>
<dbReference type="PANTHER" id="PTHR36365:SF1">
    <property type="entry name" value="OS05G0500400 PROTEIN"/>
    <property type="match status" value="1"/>
</dbReference>
<evidence type="ECO:0000256" key="3">
    <source>
        <dbReference type="ARBA" id="ARBA00023125"/>
    </source>
</evidence>
<dbReference type="CDD" id="cd11446">
    <property type="entry name" value="bHLH_AtILR3_like"/>
    <property type="match status" value="1"/>
</dbReference>
<dbReference type="FunFam" id="4.10.280.10:FF:000104">
    <property type="entry name" value="Transcription factor bHLH34"/>
    <property type="match status" value="1"/>
</dbReference>
<evidence type="ECO:0000256" key="4">
    <source>
        <dbReference type="ARBA" id="ARBA00023163"/>
    </source>
</evidence>
<protein>
    <recommendedName>
        <fullName evidence="8">BHLH domain-containing protein</fullName>
    </recommendedName>
</protein>
<keyword evidence="6" id="KW-0175">Coiled coil</keyword>
<reference evidence="9" key="1">
    <citation type="submission" date="2022-08" db="EMBL/GenBank/DDBJ databases">
        <authorList>
            <person name="Gutierrez-Valencia J."/>
        </authorList>
    </citation>
    <scope>NUCLEOTIDE SEQUENCE</scope>
</reference>
<dbReference type="Proteomes" id="UP001154282">
    <property type="component" value="Unassembled WGS sequence"/>
</dbReference>
<gene>
    <name evidence="9" type="ORF">LITE_LOCUS2547</name>
</gene>
<dbReference type="InterPro" id="IPR018962">
    <property type="entry name" value="DUF1995"/>
</dbReference>
<evidence type="ECO:0000259" key="8">
    <source>
        <dbReference type="PROSITE" id="PS50888"/>
    </source>
</evidence>
<comment type="caution">
    <text evidence="9">The sequence shown here is derived from an EMBL/GenBank/DDBJ whole genome shotgun (WGS) entry which is preliminary data.</text>
</comment>
<dbReference type="GO" id="GO:0009507">
    <property type="term" value="C:chloroplast"/>
    <property type="evidence" value="ECO:0007669"/>
    <property type="project" value="TreeGrafter"/>
</dbReference>
<dbReference type="Gene3D" id="4.10.280.10">
    <property type="entry name" value="Helix-loop-helix DNA-binding domain"/>
    <property type="match status" value="1"/>
</dbReference>
<evidence type="ECO:0000256" key="2">
    <source>
        <dbReference type="ARBA" id="ARBA00023015"/>
    </source>
</evidence>
<dbReference type="SMART" id="SM00353">
    <property type="entry name" value="HLH"/>
    <property type="match status" value="1"/>
</dbReference>
<dbReference type="InterPro" id="IPR036638">
    <property type="entry name" value="HLH_DNA-bd_sf"/>
</dbReference>
<evidence type="ECO:0000256" key="7">
    <source>
        <dbReference type="SAM" id="MobiDB-lite"/>
    </source>
</evidence>
<accession>A0AAV0H4E5</accession>
<dbReference type="InterPro" id="IPR011598">
    <property type="entry name" value="bHLH_dom"/>
</dbReference>
<dbReference type="AlphaFoldDB" id="A0AAV0H4E5"/>
<name>A0AAV0H4E5_9ROSI</name>
<sequence length="555" mass="61130">MVSPENTNWIMEYGLIDDISVPDTNFSVPVNGFSWPVQTLNAPPPSDAAGQIDASFGDSEGQKESSSKKRGRSESCSGSSSKACREKLRRDRLNDKFLELGSILEPGRPPKTDKAAILVDAVRMVNQLRGQAQKLKDSNSSLQEKIKELKVEKNELRDEKQRLKAEKEKLEQQMKTMNAQPSFLPAPPAIPAAAFAAAQGQAPGNKLVPFIGYPVVFSSSIPKSSTPHISHHHRSFTGSQSLPFSLTHRNNDLHRLSITHHSFLPNKRSKLFCLQVHSSLSSSSNPPTSREEAILQAQTCLSKTLEKPLNNPKLVGRTKKLKQPRFQVEIPVVDDSPASLSQLALDIFNDLPIKRKGYLAKILILWPTPALRDAAVEAFQLSASSSANVEHVDMSAYDNIRRPMSGSDVAVFLSPESSQLVYVKRVADGLYPNPVVILNPRWGFEGVGERDGDFGEELNGFVGSFEVIYSFMGLEVQGVLRKRKGVIFKCVRDGIVSGEKWSVLVEIGGEMKVVSQFKAIGEVEIVLYNLMAIKSPITNSAKFLKDLVSNVTGRK</sequence>
<keyword evidence="2" id="KW-0805">Transcription regulation</keyword>
<dbReference type="PROSITE" id="PS50888">
    <property type="entry name" value="BHLH"/>
    <property type="match status" value="1"/>
</dbReference>
<feature type="coiled-coil region" evidence="6">
    <location>
        <begin position="125"/>
        <end position="180"/>
    </location>
</feature>
<dbReference type="Pfam" id="PF23177">
    <property type="entry name" value="bHLH_IRO3"/>
    <property type="match status" value="1"/>
</dbReference>
<dbReference type="Pfam" id="PF09353">
    <property type="entry name" value="DUF1995"/>
    <property type="match status" value="1"/>
</dbReference>